<dbReference type="Proteomes" id="UP000594688">
    <property type="component" value="Chromosome"/>
</dbReference>
<comment type="pathway">
    <text evidence="1 7">Metabolic intermediate biosynthesis; chorismate biosynthesis; chorismate from D-erythrose 4-phosphate and phosphoenolpyruvate: step 6/7.</text>
</comment>
<proteinExistence type="inferred from homology"/>
<accession>A0A7T0FZA6</accession>
<dbReference type="EMBL" id="CP048685">
    <property type="protein sequence ID" value="QPJ61114.1"/>
    <property type="molecule type" value="Genomic_DNA"/>
</dbReference>
<dbReference type="GO" id="GO:0009423">
    <property type="term" value="P:chorismate biosynthetic process"/>
    <property type="evidence" value="ECO:0007669"/>
    <property type="project" value="UniProtKB-UniRule"/>
</dbReference>
<dbReference type="SUPFAM" id="SSF55205">
    <property type="entry name" value="EPT/RTPC-like"/>
    <property type="match status" value="1"/>
</dbReference>
<evidence type="ECO:0000256" key="7">
    <source>
        <dbReference type="HAMAP-Rule" id="MF_00210"/>
    </source>
</evidence>
<feature type="binding site" evidence="7">
    <location>
        <position position="169"/>
    </location>
    <ligand>
        <name>3-phosphoshikimate</name>
        <dbReference type="ChEBI" id="CHEBI:145989"/>
    </ligand>
</feature>
<evidence type="ECO:0000259" key="8">
    <source>
        <dbReference type="Pfam" id="PF00275"/>
    </source>
</evidence>
<feature type="binding site" evidence="7">
    <location>
        <position position="170"/>
    </location>
    <ligand>
        <name>phosphoenolpyruvate</name>
        <dbReference type="ChEBI" id="CHEBI:58702"/>
    </ligand>
</feature>
<comment type="similarity">
    <text evidence="2 7">Belongs to the EPSP synthase family.</text>
</comment>
<feature type="binding site" evidence="7">
    <location>
        <position position="385"/>
    </location>
    <ligand>
        <name>phosphoenolpyruvate</name>
        <dbReference type="ChEBI" id="CHEBI:58702"/>
    </ligand>
</feature>
<organism evidence="9 10">
    <name type="scientific">Candidatus Nitronauta litoralis</name>
    <dbReference type="NCBI Taxonomy" id="2705533"/>
    <lineage>
        <taxon>Bacteria</taxon>
        <taxon>Pseudomonadati</taxon>
        <taxon>Nitrospinota/Tectimicrobiota group</taxon>
        <taxon>Nitrospinota</taxon>
        <taxon>Nitrospinia</taxon>
        <taxon>Nitrospinales</taxon>
        <taxon>Nitrospinaceae</taxon>
        <taxon>Candidatus Nitronauta</taxon>
    </lineage>
</organism>
<keyword evidence="7" id="KW-0963">Cytoplasm</keyword>
<feature type="binding site" evidence="7">
    <location>
        <position position="122"/>
    </location>
    <ligand>
        <name>phosphoenolpyruvate</name>
        <dbReference type="ChEBI" id="CHEBI:58702"/>
    </ligand>
</feature>
<feature type="binding site" evidence="7">
    <location>
        <position position="23"/>
    </location>
    <ligand>
        <name>phosphoenolpyruvate</name>
        <dbReference type="ChEBI" id="CHEBI:58702"/>
    </ligand>
</feature>
<feature type="binding site" evidence="7">
    <location>
        <position position="94"/>
    </location>
    <ligand>
        <name>phosphoenolpyruvate</name>
        <dbReference type="ChEBI" id="CHEBI:58702"/>
    </ligand>
</feature>
<feature type="binding site" evidence="7">
    <location>
        <position position="168"/>
    </location>
    <ligand>
        <name>3-phosphoshikimate</name>
        <dbReference type="ChEBI" id="CHEBI:145989"/>
    </ligand>
</feature>
<feature type="binding site" evidence="7">
    <location>
        <position position="24"/>
    </location>
    <ligand>
        <name>3-phosphoshikimate</name>
        <dbReference type="ChEBI" id="CHEBI:145989"/>
    </ligand>
</feature>
<dbReference type="InterPro" id="IPR023193">
    <property type="entry name" value="EPSP_synthase_CS"/>
</dbReference>
<dbReference type="GO" id="GO:0009073">
    <property type="term" value="P:aromatic amino acid family biosynthetic process"/>
    <property type="evidence" value="ECO:0007669"/>
    <property type="project" value="UniProtKB-KW"/>
</dbReference>
<dbReference type="GO" id="GO:0005737">
    <property type="term" value="C:cytoplasm"/>
    <property type="evidence" value="ECO:0007669"/>
    <property type="project" value="UniProtKB-SubCell"/>
</dbReference>
<dbReference type="GO" id="GO:0008652">
    <property type="term" value="P:amino acid biosynthetic process"/>
    <property type="evidence" value="ECO:0007669"/>
    <property type="project" value="UniProtKB-KW"/>
</dbReference>
<dbReference type="AlphaFoldDB" id="A0A7T0FZA6"/>
<keyword evidence="4 7" id="KW-0808">Transferase</keyword>
<gene>
    <name evidence="7 9" type="primary">aroA</name>
    <name evidence="9" type="ORF">G3M70_04105</name>
</gene>
<dbReference type="InterPro" id="IPR013792">
    <property type="entry name" value="RNA3'P_cycl/enolpyr_Trfase_a/b"/>
</dbReference>
<dbReference type="PIRSF" id="PIRSF000505">
    <property type="entry name" value="EPSPS"/>
    <property type="match status" value="1"/>
</dbReference>
<evidence type="ECO:0000313" key="10">
    <source>
        <dbReference type="Proteomes" id="UP000594688"/>
    </source>
</evidence>
<feature type="binding site" evidence="7">
    <location>
        <position position="170"/>
    </location>
    <ligand>
        <name>3-phosphoshikimate</name>
        <dbReference type="ChEBI" id="CHEBI:145989"/>
    </ligand>
</feature>
<comment type="function">
    <text evidence="7">Catalyzes the transfer of the enolpyruvyl moiety of phosphoenolpyruvate (PEP) to the 5-hydroxyl of shikimate-3-phosphate (S3P) to produce enolpyruvyl shikimate-3-phosphate and inorganic phosphate.</text>
</comment>
<evidence type="ECO:0000256" key="3">
    <source>
        <dbReference type="ARBA" id="ARBA00022605"/>
    </source>
</evidence>
<feature type="binding site" evidence="7">
    <location>
        <position position="23"/>
    </location>
    <ligand>
        <name>3-phosphoshikimate</name>
        <dbReference type="ChEBI" id="CHEBI:145989"/>
    </ligand>
</feature>
<evidence type="ECO:0000256" key="5">
    <source>
        <dbReference type="ARBA" id="ARBA00023141"/>
    </source>
</evidence>
<feature type="binding site" evidence="7">
    <location>
        <position position="28"/>
    </location>
    <ligand>
        <name>3-phosphoshikimate</name>
        <dbReference type="ChEBI" id="CHEBI:145989"/>
    </ligand>
</feature>
<evidence type="ECO:0000256" key="1">
    <source>
        <dbReference type="ARBA" id="ARBA00004811"/>
    </source>
</evidence>
<dbReference type="HAMAP" id="MF_00210">
    <property type="entry name" value="EPSP_synth"/>
    <property type="match status" value="1"/>
</dbReference>
<evidence type="ECO:0000256" key="4">
    <source>
        <dbReference type="ARBA" id="ARBA00022679"/>
    </source>
</evidence>
<comment type="subunit">
    <text evidence="7">Monomer.</text>
</comment>
<evidence type="ECO:0000256" key="2">
    <source>
        <dbReference type="ARBA" id="ARBA00009948"/>
    </source>
</evidence>
<dbReference type="UniPathway" id="UPA00053">
    <property type="reaction ID" value="UER00089"/>
</dbReference>
<feature type="binding site" evidence="7">
    <location>
        <position position="311"/>
    </location>
    <ligand>
        <name>3-phosphoshikimate</name>
        <dbReference type="ChEBI" id="CHEBI:145989"/>
    </ligand>
</feature>
<dbReference type="Gene3D" id="3.65.10.10">
    <property type="entry name" value="Enolpyruvate transferase domain"/>
    <property type="match status" value="2"/>
</dbReference>
<feature type="binding site" evidence="7">
    <location>
        <position position="342"/>
    </location>
    <ligand>
        <name>phosphoenolpyruvate</name>
        <dbReference type="ChEBI" id="CHEBI:58702"/>
    </ligand>
</feature>
<dbReference type="EC" id="2.5.1.19" evidence="7"/>
<evidence type="ECO:0000313" key="9">
    <source>
        <dbReference type="EMBL" id="QPJ61114.1"/>
    </source>
</evidence>
<dbReference type="CDD" id="cd01556">
    <property type="entry name" value="EPSP_synthase"/>
    <property type="match status" value="1"/>
</dbReference>
<dbReference type="InterPro" id="IPR001986">
    <property type="entry name" value="Enolpyruvate_Tfrase_dom"/>
</dbReference>
<dbReference type="PROSITE" id="PS00104">
    <property type="entry name" value="EPSP_SYNTHASE_1"/>
    <property type="match status" value="1"/>
</dbReference>
<dbReference type="InterPro" id="IPR006264">
    <property type="entry name" value="EPSP_synthase"/>
</dbReference>
<feature type="binding site" evidence="7">
    <location>
        <position position="334"/>
    </location>
    <ligand>
        <name>3-phosphoshikimate</name>
        <dbReference type="ChEBI" id="CHEBI:145989"/>
    </ligand>
</feature>
<evidence type="ECO:0000256" key="6">
    <source>
        <dbReference type="ARBA" id="ARBA00044633"/>
    </source>
</evidence>
<name>A0A7T0FZA6_9BACT</name>
<protein>
    <recommendedName>
        <fullName evidence="7">3-phosphoshikimate 1-carboxyvinyltransferase</fullName>
        <ecNumber evidence="7">2.5.1.19</ecNumber>
    </recommendedName>
    <alternativeName>
        <fullName evidence="7">5-enolpyruvylshikimate-3-phosphate synthase</fullName>
        <shortName evidence="7">EPSP synthase</shortName>
        <shortName evidence="7">EPSPS</shortName>
    </alternativeName>
</protein>
<feature type="binding site" evidence="7">
    <location>
        <position position="338"/>
    </location>
    <ligand>
        <name>3-phosphoshikimate</name>
        <dbReference type="ChEBI" id="CHEBI:145989"/>
    </ligand>
</feature>
<dbReference type="PROSITE" id="PS00885">
    <property type="entry name" value="EPSP_SYNTHASE_2"/>
    <property type="match status" value="1"/>
</dbReference>
<comment type="subcellular location">
    <subcellularLocation>
        <location evidence="7">Cytoplasm</location>
    </subcellularLocation>
</comment>
<dbReference type="InterPro" id="IPR036968">
    <property type="entry name" value="Enolpyruvate_Tfrase_sf"/>
</dbReference>
<feature type="binding site" evidence="7">
    <location>
        <position position="410"/>
    </location>
    <ligand>
        <name>phosphoenolpyruvate</name>
        <dbReference type="ChEBI" id="CHEBI:58702"/>
    </ligand>
</feature>
<feature type="binding site" evidence="7">
    <location>
        <position position="196"/>
    </location>
    <ligand>
        <name>3-phosphoshikimate</name>
        <dbReference type="ChEBI" id="CHEBI:145989"/>
    </ligand>
</feature>
<feature type="domain" description="Enolpyruvate transferase" evidence="8">
    <location>
        <begin position="12"/>
        <end position="419"/>
    </location>
</feature>
<dbReference type="PANTHER" id="PTHR21090:SF5">
    <property type="entry name" value="PENTAFUNCTIONAL AROM POLYPEPTIDE"/>
    <property type="match status" value="1"/>
</dbReference>
<dbReference type="NCBIfam" id="TIGR01356">
    <property type="entry name" value="aroA"/>
    <property type="match status" value="1"/>
</dbReference>
<sequence>MTDSIEIKTLPKASGTVSAPPSKSYSNRAYVIAALANGTTRLQRPLFSDDTRYMKQALAAFGVTVEEGPESVTVHGCDGDLAIPGEELFVGNAGTTMRFLTTLGALAPGEVRITGNERMQERPIRDLLDALNEMGVDAQSVKNNDCPPVVLKGGGVPGGTVHLAGDKSSQYLTSLMLSAPYFKNDTIIKIQGELTSKPYVDLTLDIMKTFGVTVENESYKEFRISSGSHYTGRSYEIEGDASSASYFFAAAAVTGGTVTVDHLNPESAQGDIGFPAVLEQMGCTVKKDEGKITLTGNPLRGVTVSMNSMPDVAQTLAVVALFAEGPTTMTGIANLRIKETDRIGALASELTKLGATVIAGEDRITIHPGSFSQDGTAIETFDDHRMAMSFAIAGLKVPGVKILEPGCVNKSFPEFFQQLEKIY</sequence>
<keyword evidence="5 7" id="KW-0057">Aromatic amino acid biosynthesis</keyword>
<feature type="active site" description="Proton acceptor" evidence="7">
    <location>
        <position position="311"/>
    </location>
</feature>
<reference evidence="9 10" key="1">
    <citation type="submission" date="2020-02" db="EMBL/GenBank/DDBJ databases">
        <title>Genomic and physiological characterization of two novel Nitrospinaceae genera.</title>
        <authorList>
            <person name="Mueller A.J."/>
            <person name="Jung M.-Y."/>
            <person name="Strachan C.R."/>
            <person name="Herbold C.W."/>
            <person name="Kirkegaard R.H."/>
            <person name="Daims H."/>
        </authorList>
    </citation>
    <scope>NUCLEOTIDE SEQUENCE [LARGE SCALE GENOMIC DNA]</scope>
    <source>
        <strain evidence="9">EB</strain>
    </source>
</reference>
<dbReference type="KEGG" id="nli:G3M70_04105"/>
<comment type="catalytic activity">
    <reaction evidence="6">
        <text>3-phosphoshikimate + phosphoenolpyruvate = 5-O-(1-carboxyvinyl)-3-phosphoshikimate + phosphate</text>
        <dbReference type="Rhea" id="RHEA:21256"/>
        <dbReference type="ChEBI" id="CHEBI:43474"/>
        <dbReference type="ChEBI" id="CHEBI:57701"/>
        <dbReference type="ChEBI" id="CHEBI:58702"/>
        <dbReference type="ChEBI" id="CHEBI:145989"/>
        <dbReference type="EC" id="2.5.1.19"/>
    </reaction>
    <physiologicalReaction direction="left-to-right" evidence="6">
        <dbReference type="Rhea" id="RHEA:21257"/>
    </physiologicalReaction>
</comment>
<dbReference type="Pfam" id="PF00275">
    <property type="entry name" value="EPSP_synthase"/>
    <property type="match status" value="1"/>
</dbReference>
<dbReference type="PANTHER" id="PTHR21090">
    <property type="entry name" value="AROM/DEHYDROQUINATE SYNTHASE"/>
    <property type="match status" value="1"/>
</dbReference>
<dbReference type="GO" id="GO:0003866">
    <property type="term" value="F:3-phosphoshikimate 1-carboxyvinyltransferase activity"/>
    <property type="evidence" value="ECO:0007669"/>
    <property type="project" value="UniProtKB-UniRule"/>
</dbReference>
<keyword evidence="3 7" id="KW-0028">Amino-acid biosynthesis</keyword>